<dbReference type="EMBL" id="BBWV01000001">
    <property type="protein sequence ID" value="GAO42603.1"/>
    <property type="molecule type" value="Genomic_DNA"/>
</dbReference>
<feature type="region of interest" description="Disordered" evidence="1">
    <location>
        <begin position="10"/>
        <end position="39"/>
    </location>
</feature>
<protein>
    <submittedName>
        <fullName evidence="2">Uncharacterized protein</fullName>
    </submittedName>
</protein>
<comment type="caution">
    <text evidence="2">The sequence shown here is derived from an EMBL/GenBank/DDBJ whole genome shotgun (WGS) entry which is preliminary data.</text>
</comment>
<dbReference type="AlphaFoldDB" id="A0A0E9MYL9"/>
<evidence type="ECO:0000313" key="2">
    <source>
        <dbReference type="EMBL" id="GAO42603.1"/>
    </source>
</evidence>
<dbReference type="SUPFAM" id="SSF69318">
    <property type="entry name" value="Integrin alpha N-terminal domain"/>
    <property type="match status" value="1"/>
</dbReference>
<dbReference type="InterPro" id="IPR028994">
    <property type="entry name" value="Integrin_alpha_N"/>
</dbReference>
<proteinExistence type="predicted"/>
<name>A0A0E9MYL9_9BACT</name>
<keyword evidence="3" id="KW-1185">Reference proteome</keyword>
<accession>A0A0E9MYL9</accession>
<evidence type="ECO:0000256" key="1">
    <source>
        <dbReference type="SAM" id="MobiDB-lite"/>
    </source>
</evidence>
<feature type="compositionally biased region" description="Polar residues" evidence="1">
    <location>
        <begin position="14"/>
        <end position="35"/>
    </location>
</feature>
<dbReference type="Proteomes" id="UP000033121">
    <property type="component" value="Unassembled WGS sequence"/>
</dbReference>
<dbReference type="STRING" id="1220578.FPE01S_01_16180"/>
<organism evidence="2 3">
    <name type="scientific">Flavihumibacter petaseus NBRC 106054</name>
    <dbReference type="NCBI Taxonomy" id="1220578"/>
    <lineage>
        <taxon>Bacteria</taxon>
        <taxon>Pseudomonadati</taxon>
        <taxon>Bacteroidota</taxon>
        <taxon>Chitinophagia</taxon>
        <taxon>Chitinophagales</taxon>
        <taxon>Chitinophagaceae</taxon>
        <taxon>Flavihumibacter</taxon>
    </lineage>
</organism>
<gene>
    <name evidence="2" type="ORF">FPE01S_01_16180</name>
</gene>
<evidence type="ECO:0000313" key="3">
    <source>
        <dbReference type="Proteomes" id="UP000033121"/>
    </source>
</evidence>
<sequence length="193" mass="20332">MGISVYASCGQPGETDQQHAGDSSPSATEQATVADSATMPDSAYSNTGAIVATQAALRMIYADDLKKGLIDSASRTFSIFETDLNNDGKSEILVGLSGSYFCGSGGCTILVLSSEGKPISTITVTEPPLIIASTNTNGWKDLFLQSRGKWHLARYDGKKYPSNPSVLPVAKEAPAATLTRALDPDHSKVKPLF</sequence>
<reference evidence="2 3" key="1">
    <citation type="submission" date="2015-04" db="EMBL/GenBank/DDBJ databases">
        <title>Whole genome shotgun sequence of Flavihumibacter petaseus NBRC 106054.</title>
        <authorList>
            <person name="Miyazawa S."/>
            <person name="Hosoyama A."/>
            <person name="Hashimoto M."/>
            <person name="Noguchi M."/>
            <person name="Tsuchikane K."/>
            <person name="Ohji S."/>
            <person name="Yamazoe A."/>
            <person name="Ichikawa N."/>
            <person name="Kimura A."/>
            <person name="Fujita N."/>
        </authorList>
    </citation>
    <scope>NUCLEOTIDE SEQUENCE [LARGE SCALE GENOMIC DNA]</scope>
    <source>
        <strain evidence="2 3">NBRC 106054</strain>
    </source>
</reference>